<accession>X1T7X0</accession>
<protein>
    <submittedName>
        <fullName evidence="1">Uncharacterized protein</fullName>
    </submittedName>
</protein>
<proteinExistence type="predicted"/>
<sequence>ADVCIDAAHLTYKAARGQQMIQACIDQLEKRRKEIVPKKASPAYKKARYGGKE</sequence>
<feature type="non-terminal residue" evidence="1">
    <location>
        <position position="1"/>
    </location>
</feature>
<evidence type="ECO:0000313" key="1">
    <source>
        <dbReference type="EMBL" id="GAI87461.1"/>
    </source>
</evidence>
<reference evidence="1" key="1">
    <citation type="journal article" date="2014" name="Front. Microbiol.">
        <title>High frequency of phylogenetically diverse reductive dehalogenase-homologous genes in deep subseafloor sedimentary metagenomes.</title>
        <authorList>
            <person name="Kawai M."/>
            <person name="Futagami T."/>
            <person name="Toyoda A."/>
            <person name="Takaki Y."/>
            <person name="Nishi S."/>
            <person name="Hori S."/>
            <person name="Arai W."/>
            <person name="Tsubouchi T."/>
            <person name="Morono Y."/>
            <person name="Uchiyama I."/>
            <person name="Ito T."/>
            <person name="Fujiyama A."/>
            <person name="Inagaki F."/>
            <person name="Takami H."/>
        </authorList>
    </citation>
    <scope>NUCLEOTIDE SEQUENCE</scope>
    <source>
        <strain evidence="1">Expedition CK06-06</strain>
    </source>
</reference>
<gene>
    <name evidence="1" type="ORF">S12H4_17936</name>
</gene>
<dbReference type="AlphaFoldDB" id="X1T7X0"/>
<comment type="caution">
    <text evidence="1">The sequence shown here is derived from an EMBL/GenBank/DDBJ whole genome shotgun (WGS) entry which is preliminary data.</text>
</comment>
<name>X1T7X0_9ZZZZ</name>
<organism evidence="1">
    <name type="scientific">marine sediment metagenome</name>
    <dbReference type="NCBI Taxonomy" id="412755"/>
    <lineage>
        <taxon>unclassified sequences</taxon>
        <taxon>metagenomes</taxon>
        <taxon>ecological metagenomes</taxon>
    </lineage>
</organism>
<dbReference type="EMBL" id="BARW01008814">
    <property type="protein sequence ID" value="GAI87461.1"/>
    <property type="molecule type" value="Genomic_DNA"/>
</dbReference>